<dbReference type="Proteomes" id="UP000540656">
    <property type="component" value="Unassembled WGS sequence"/>
</dbReference>
<organism evidence="1 2">
    <name type="scientific">Nocardioides daedukensis</name>
    <dbReference type="NCBI Taxonomy" id="634462"/>
    <lineage>
        <taxon>Bacteria</taxon>
        <taxon>Bacillati</taxon>
        <taxon>Actinomycetota</taxon>
        <taxon>Actinomycetes</taxon>
        <taxon>Propionibacteriales</taxon>
        <taxon>Nocardioidaceae</taxon>
        <taxon>Nocardioides</taxon>
    </lineage>
</organism>
<dbReference type="RefSeq" id="WP_179502757.1">
    <property type="nucleotide sequence ID" value="NZ_JACCAA010000001.1"/>
</dbReference>
<gene>
    <name evidence="1" type="ORF">BJ980_002664</name>
</gene>
<sequence length="304" mass="34217">MTRGVHRLEDLDPEAERITELRGWLGVLRPDAMLTGLTSAEIRGWWLPPLPDDVPVFVTSQECGNNAVRPGLKVSRPRTDAGAEELLGLRVATVSETILACCRVLNLLDAVTVIECAVHAGDITVTDLDQISRMRRRGAPTLRRALGWVDGRAESIWEVLLRVLHESSGIRTEPQYEIWDDEGTFIARGDLLLTGTNTIHEYDGGHHLEVPQQRKDLRRARRLVNSAEWERRGYTAYEVMATPNEIIRDADLTIGRTHEPGRIRVWHELIRHSLFTPAGTQEFRMRALGPGRRSSDVQTDGFVA</sequence>
<dbReference type="EMBL" id="JACCAA010000001">
    <property type="protein sequence ID" value="NYG59741.1"/>
    <property type="molecule type" value="Genomic_DNA"/>
</dbReference>
<keyword evidence="2" id="KW-1185">Reference proteome</keyword>
<evidence type="ECO:0000313" key="2">
    <source>
        <dbReference type="Proteomes" id="UP000540656"/>
    </source>
</evidence>
<comment type="caution">
    <text evidence="1">The sequence shown here is derived from an EMBL/GenBank/DDBJ whole genome shotgun (WGS) entry which is preliminary data.</text>
</comment>
<accession>A0A7Y9URH7</accession>
<proteinExistence type="predicted"/>
<evidence type="ECO:0008006" key="3">
    <source>
        <dbReference type="Google" id="ProtNLM"/>
    </source>
</evidence>
<dbReference type="AlphaFoldDB" id="A0A7Y9URH7"/>
<protein>
    <recommendedName>
        <fullName evidence="3">DUF559 domain-containing protein</fullName>
    </recommendedName>
</protein>
<evidence type="ECO:0000313" key="1">
    <source>
        <dbReference type="EMBL" id="NYG59741.1"/>
    </source>
</evidence>
<name>A0A7Y9URH7_9ACTN</name>
<reference evidence="1 2" key="1">
    <citation type="submission" date="2020-07" db="EMBL/GenBank/DDBJ databases">
        <title>Sequencing the genomes of 1000 actinobacteria strains.</title>
        <authorList>
            <person name="Klenk H.-P."/>
        </authorList>
    </citation>
    <scope>NUCLEOTIDE SEQUENCE [LARGE SCALE GENOMIC DNA]</scope>
    <source>
        <strain evidence="1 2">DSM 23819</strain>
    </source>
</reference>